<dbReference type="InterPro" id="IPR000845">
    <property type="entry name" value="Nucleoside_phosphorylase_d"/>
</dbReference>
<feature type="domain" description="Nucleoside phosphorylase" evidence="1">
    <location>
        <begin position="5"/>
        <end position="231"/>
    </location>
</feature>
<dbReference type="EC" id="3.2.2.9" evidence="2"/>
<name>A0ABU9DPB2_9BACL</name>
<evidence type="ECO:0000259" key="1">
    <source>
        <dbReference type="Pfam" id="PF01048"/>
    </source>
</evidence>
<dbReference type="PANTHER" id="PTHR46832:SF1">
    <property type="entry name" value="5'-METHYLTHIOADENOSINE_S-ADENOSYLHOMOCYSTEINE NUCLEOSIDASE"/>
    <property type="match status" value="1"/>
</dbReference>
<reference evidence="2 3" key="1">
    <citation type="submission" date="2024-04" db="EMBL/GenBank/DDBJ databases">
        <title>draft genome sequnece of Paenibacillus filicis.</title>
        <authorList>
            <person name="Kim D.-U."/>
        </authorList>
    </citation>
    <scope>NUCLEOTIDE SEQUENCE [LARGE SCALE GENOMIC DNA]</scope>
    <source>
        <strain evidence="2 3">KACC14197</strain>
    </source>
</reference>
<dbReference type="CDD" id="cd09008">
    <property type="entry name" value="MTAN"/>
    <property type="match status" value="1"/>
</dbReference>
<dbReference type="EMBL" id="JBBPCC010000011">
    <property type="protein sequence ID" value="MEK8129885.1"/>
    <property type="molecule type" value="Genomic_DNA"/>
</dbReference>
<dbReference type="InterPro" id="IPR035994">
    <property type="entry name" value="Nucleoside_phosphorylase_sf"/>
</dbReference>
<keyword evidence="2" id="KW-0326">Glycosidase</keyword>
<comment type="caution">
    <text evidence="2">The sequence shown here is derived from an EMBL/GenBank/DDBJ whole genome shotgun (WGS) entry which is preliminary data.</text>
</comment>
<dbReference type="PANTHER" id="PTHR46832">
    <property type="entry name" value="5'-METHYLTHIOADENOSINE/S-ADENOSYLHOMOCYSTEINE NUCLEOSIDASE"/>
    <property type="match status" value="1"/>
</dbReference>
<keyword evidence="3" id="KW-1185">Reference proteome</keyword>
<accession>A0ABU9DPB2</accession>
<dbReference type="Gene3D" id="3.40.50.1580">
    <property type="entry name" value="Nucleoside phosphorylase domain"/>
    <property type="match status" value="1"/>
</dbReference>
<sequence length="236" mass="25470">MVFSKVGVIGAMKEEIEKFHAHLTDVKETVKAGVTFYEGIFHGQPIVLCRSGVGKVNAAVTTQVLVDTFGVQAILFTGVAGAVHPELSVGDIVISTDCLQHDMDVTALGFPRGTIPYEATSLFVADERLRHLASQVSHELFEGRVLEGRVLSGDQFIANRDTVTVLHSELQGACVEMEGAAVAQVCSMNGVPFVVIRSMSDKADGSAHVSFAEFTLLASEHSFRIVEGILRRLQEQ</sequence>
<proteinExistence type="predicted"/>
<dbReference type="RefSeq" id="WP_341416993.1">
    <property type="nucleotide sequence ID" value="NZ_JBBPCC010000011.1"/>
</dbReference>
<protein>
    <submittedName>
        <fullName evidence="2">5'-methylthioadenosine/adenosylhomocysteine nucleosidase</fullName>
        <ecNumber evidence="2">3.2.2.9</ecNumber>
    </submittedName>
</protein>
<dbReference type="Proteomes" id="UP001469365">
    <property type="component" value="Unassembled WGS sequence"/>
</dbReference>
<organism evidence="2 3">
    <name type="scientific">Paenibacillus filicis</name>
    <dbReference type="NCBI Taxonomy" id="669464"/>
    <lineage>
        <taxon>Bacteria</taxon>
        <taxon>Bacillati</taxon>
        <taxon>Bacillota</taxon>
        <taxon>Bacilli</taxon>
        <taxon>Bacillales</taxon>
        <taxon>Paenibacillaceae</taxon>
        <taxon>Paenibacillus</taxon>
    </lineage>
</organism>
<evidence type="ECO:0000313" key="3">
    <source>
        <dbReference type="Proteomes" id="UP001469365"/>
    </source>
</evidence>
<keyword evidence="2" id="KW-0378">Hydrolase</keyword>
<dbReference type="SUPFAM" id="SSF53167">
    <property type="entry name" value="Purine and uridine phosphorylases"/>
    <property type="match status" value="1"/>
</dbReference>
<gene>
    <name evidence="2" type="ORF">WMW72_18435</name>
</gene>
<dbReference type="GO" id="GO:0008782">
    <property type="term" value="F:adenosylhomocysteine nucleosidase activity"/>
    <property type="evidence" value="ECO:0007669"/>
    <property type="project" value="UniProtKB-EC"/>
</dbReference>
<dbReference type="Pfam" id="PF01048">
    <property type="entry name" value="PNP_UDP_1"/>
    <property type="match status" value="1"/>
</dbReference>
<evidence type="ECO:0000313" key="2">
    <source>
        <dbReference type="EMBL" id="MEK8129885.1"/>
    </source>
</evidence>